<gene>
    <name evidence="10" type="ORF">A4D02_23130</name>
</gene>
<evidence type="ECO:0000256" key="8">
    <source>
        <dbReference type="SAM" id="SignalP"/>
    </source>
</evidence>
<dbReference type="SUPFAM" id="SSF141523">
    <property type="entry name" value="L,D-transpeptidase catalytic domain-like"/>
    <property type="match status" value="1"/>
</dbReference>
<protein>
    <recommendedName>
        <fullName evidence="9">L,D-TPase catalytic domain-containing protein</fullName>
    </recommendedName>
</protein>
<dbReference type="InterPro" id="IPR038063">
    <property type="entry name" value="Transpep_catalytic_dom"/>
</dbReference>
<reference evidence="10 11" key="1">
    <citation type="submission" date="2016-04" db="EMBL/GenBank/DDBJ databases">
        <authorList>
            <person name="Chen L."/>
            <person name="Zhuang W."/>
            <person name="Wang G."/>
        </authorList>
    </citation>
    <scope>NUCLEOTIDE SEQUENCE [LARGE SCALE GENOMIC DNA]</scope>
    <source>
        <strain evidence="11">GR20</strain>
    </source>
</reference>
<feature type="active site" description="Proton donor/acceptor" evidence="7">
    <location>
        <position position="421"/>
    </location>
</feature>
<comment type="similarity">
    <text evidence="2">Belongs to the YkuD family.</text>
</comment>
<evidence type="ECO:0000256" key="3">
    <source>
        <dbReference type="ARBA" id="ARBA00022679"/>
    </source>
</evidence>
<evidence type="ECO:0000313" key="11">
    <source>
        <dbReference type="Proteomes" id="UP000192277"/>
    </source>
</evidence>
<dbReference type="RefSeq" id="WP_014218174.1">
    <property type="nucleotide sequence ID" value="NZ_LWBO01000003.1"/>
</dbReference>
<feature type="signal peptide" evidence="8">
    <location>
        <begin position="1"/>
        <end position="20"/>
    </location>
</feature>
<keyword evidence="5 7" id="KW-0573">Peptidoglycan synthesis</keyword>
<evidence type="ECO:0000256" key="7">
    <source>
        <dbReference type="PROSITE-ProRule" id="PRU01373"/>
    </source>
</evidence>
<evidence type="ECO:0000256" key="4">
    <source>
        <dbReference type="ARBA" id="ARBA00022960"/>
    </source>
</evidence>
<dbReference type="PANTHER" id="PTHR41533">
    <property type="entry name" value="L,D-TRANSPEPTIDASE HI_1667-RELATED"/>
    <property type="match status" value="1"/>
</dbReference>
<comment type="pathway">
    <text evidence="1 7">Cell wall biogenesis; peptidoglycan biosynthesis.</text>
</comment>
<keyword evidence="6 7" id="KW-0961">Cell wall biogenesis/degradation</keyword>
<evidence type="ECO:0000256" key="1">
    <source>
        <dbReference type="ARBA" id="ARBA00004752"/>
    </source>
</evidence>
<evidence type="ECO:0000256" key="5">
    <source>
        <dbReference type="ARBA" id="ARBA00022984"/>
    </source>
</evidence>
<organism evidence="10 11">
    <name type="scientific">Niastella koreensis</name>
    <dbReference type="NCBI Taxonomy" id="354356"/>
    <lineage>
        <taxon>Bacteria</taxon>
        <taxon>Pseudomonadati</taxon>
        <taxon>Bacteroidota</taxon>
        <taxon>Chitinophagia</taxon>
        <taxon>Chitinophagales</taxon>
        <taxon>Chitinophagaceae</taxon>
        <taxon>Niastella</taxon>
    </lineage>
</organism>
<keyword evidence="3" id="KW-0808">Transferase</keyword>
<dbReference type="PROSITE" id="PS52029">
    <property type="entry name" value="LD_TPASE"/>
    <property type="match status" value="1"/>
</dbReference>
<dbReference type="InterPro" id="IPR005490">
    <property type="entry name" value="LD_TPept_cat_dom"/>
</dbReference>
<keyword evidence="4 7" id="KW-0133">Cell shape</keyword>
<feature type="domain" description="L,D-TPase catalytic" evidence="9">
    <location>
        <begin position="289"/>
        <end position="462"/>
    </location>
</feature>
<dbReference type="PANTHER" id="PTHR41533:SF2">
    <property type="entry name" value="BLR7131 PROTEIN"/>
    <property type="match status" value="1"/>
</dbReference>
<dbReference type="Pfam" id="PF20142">
    <property type="entry name" value="Scaffold"/>
    <property type="match status" value="1"/>
</dbReference>
<keyword evidence="11" id="KW-1185">Reference proteome</keyword>
<proteinExistence type="inferred from homology"/>
<dbReference type="InterPro" id="IPR052905">
    <property type="entry name" value="LD-transpeptidase_YkuD-like"/>
</dbReference>
<dbReference type="InterPro" id="IPR045380">
    <property type="entry name" value="LD_TPept_scaffold_dom"/>
</dbReference>
<dbReference type="EMBL" id="LWBO01000003">
    <property type="protein sequence ID" value="OQP53286.1"/>
    <property type="molecule type" value="Genomic_DNA"/>
</dbReference>
<dbReference type="CDD" id="cd16913">
    <property type="entry name" value="YkuD_like"/>
    <property type="match status" value="1"/>
</dbReference>
<evidence type="ECO:0000313" key="10">
    <source>
        <dbReference type="EMBL" id="OQP53286.1"/>
    </source>
</evidence>
<dbReference type="Pfam" id="PF03734">
    <property type="entry name" value="YkuD"/>
    <property type="match status" value="1"/>
</dbReference>
<feature type="chain" id="PRO_5046522466" description="L,D-TPase catalytic domain-containing protein" evidence="8">
    <location>
        <begin position="21"/>
        <end position="520"/>
    </location>
</feature>
<comment type="caution">
    <text evidence="10">The sequence shown here is derived from an EMBL/GenBank/DDBJ whole genome shotgun (WGS) entry which is preliminary data.</text>
</comment>
<evidence type="ECO:0000256" key="2">
    <source>
        <dbReference type="ARBA" id="ARBA00005992"/>
    </source>
</evidence>
<feature type="active site" description="Nucleophile" evidence="7">
    <location>
        <position position="440"/>
    </location>
</feature>
<dbReference type="Proteomes" id="UP000192277">
    <property type="component" value="Unassembled WGS sequence"/>
</dbReference>
<sequence>MRIKILLVLINAFISIVVNAQVNTEEIQLIVKTNRMEALLQYPEYIKEFYRLTGYNYVWLNNQANTSSLLQLLRSAQQEGLQEEDYQPELIQSLRNNYYIQPAHRDSLLTEVRLTDAALHFFRDIAYGNRKTAVGFNGIDYSPGCFNIPSLLAAAIAANRLSNLVKDLEPGIPGFETLKDWLTLFNQSINDSLFKETTITSTSISSSNRPLMNKLYFLGITDSLNGSFSNADLKAKIRSAQSLFNLMSDGILRKTALEALNMPLTVRIEEVKAAMNTLRWLRCASMQSPVFVVNIPSASLLVLHNGTVLLQSKVIVGKPATPTPTLASVITEVILYPYWMVPNKIATRELLPLIKRNPGYLEANNMQVLNKAGKVVSSGSVNWAALSPSWFPYVIRQSTGCDNSLGIIKLNFYSPYDVYLHDTPWKVLFNFNKRYFSHGCMRVEKAVDLAHFLLKENSIALDTLIEKGCLHQQAPIPITITGRTPVFVLYNTAWTDSTGTVQFNEDVYRKNALTKPAGLE</sequence>
<keyword evidence="8" id="KW-0732">Signal</keyword>
<accession>A0ABX3P3K9</accession>
<evidence type="ECO:0000259" key="9">
    <source>
        <dbReference type="PROSITE" id="PS52029"/>
    </source>
</evidence>
<evidence type="ECO:0000256" key="6">
    <source>
        <dbReference type="ARBA" id="ARBA00023316"/>
    </source>
</evidence>
<dbReference type="Gene3D" id="2.40.440.10">
    <property type="entry name" value="L,D-transpeptidase catalytic domain-like"/>
    <property type="match status" value="1"/>
</dbReference>
<name>A0ABX3P3K9_9BACT</name>